<feature type="transmembrane region" description="Helical" evidence="7">
    <location>
        <begin position="42"/>
        <end position="65"/>
    </location>
</feature>
<dbReference type="InterPro" id="IPR036259">
    <property type="entry name" value="MFS_trans_sf"/>
</dbReference>
<evidence type="ECO:0000313" key="10">
    <source>
        <dbReference type="Proteomes" id="UP001147695"/>
    </source>
</evidence>
<feature type="transmembrane region" description="Helical" evidence="7">
    <location>
        <begin position="197"/>
        <end position="217"/>
    </location>
</feature>
<dbReference type="GO" id="GO:0016020">
    <property type="term" value="C:membrane"/>
    <property type="evidence" value="ECO:0007669"/>
    <property type="project" value="UniProtKB-SubCell"/>
</dbReference>
<dbReference type="EMBL" id="JAPZBQ010000005">
    <property type="protein sequence ID" value="KAJ5328762.1"/>
    <property type="molecule type" value="Genomic_DNA"/>
</dbReference>
<feature type="transmembrane region" description="Helical" evidence="7">
    <location>
        <begin position="165"/>
        <end position="185"/>
    </location>
</feature>
<comment type="caution">
    <text evidence="9">The sequence shown here is derived from an EMBL/GenBank/DDBJ whole genome shotgun (WGS) entry which is preliminary data.</text>
</comment>
<feature type="transmembrane region" description="Helical" evidence="7">
    <location>
        <begin position="134"/>
        <end position="153"/>
    </location>
</feature>
<feature type="transmembrane region" description="Helical" evidence="7">
    <location>
        <begin position="271"/>
        <end position="290"/>
    </location>
</feature>
<dbReference type="FunFam" id="1.20.1250.20:FF:000011">
    <property type="entry name" value="MFS multidrug transporter, putative"/>
    <property type="match status" value="1"/>
</dbReference>
<sequence length="477" mass="52253">MDDRRQASLETSPSTPNYDVDWDGPDDPAKPINWPKWRKRGIIYALCAMRFTTPFASSMMTPSLLSIQEDFPAASKSLLSFSVSIYIIGFGLGPLILAPLSEIYGRNVVYHVSNILFTIFTALCGLSPSIGALLAFRLMAGFFGGAPLTNGGGTIADIVPVEKRGLIMSVFSASMLAGPTLGPVAGGFLAEAKGWRWIFWVLTILSGCTTIFSFAVLRETYGPFLLQQKANQIRKQSGDSLYHVKGQTYKTLGQLLIIATTRPIRMLINPIIMGMSLYMAVMYGVLYVLFTTFSVVFQTHYGFKEGVAGLSYLGIGVGSVLGMVFYGFYGDRIQLKLAEKHKESKPEFRLPPLIPSFFAMPIGLIIYGWTAQYHCHWILPIIGTGFCGFSLMGCFAAIQSYLVDAFTIYAASALAANSLIRSLAGGLVPLGGLGLYDKIGLGWGNTLLAFLSLVFGLFPWVFYRYGERLRQVKIGLE</sequence>
<protein>
    <recommendedName>
        <fullName evidence="8">Major facilitator superfamily (MFS) profile domain-containing protein</fullName>
    </recommendedName>
</protein>
<feature type="transmembrane region" description="Helical" evidence="7">
    <location>
        <begin position="443"/>
        <end position="463"/>
    </location>
</feature>
<feature type="compositionally biased region" description="Polar residues" evidence="6">
    <location>
        <begin position="8"/>
        <end position="17"/>
    </location>
</feature>
<dbReference type="InterPro" id="IPR020846">
    <property type="entry name" value="MFS_dom"/>
</dbReference>
<dbReference type="Pfam" id="PF07690">
    <property type="entry name" value="MFS_1"/>
    <property type="match status" value="1"/>
</dbReference>
<evidence type="ECO:0000256" key="1">
    <source>
        <dbReference type="ARBA" id="ARBA00004141"/>
    </source>
</evidence>
<feature type="transmembrane region" description="Helical" evidence="7">
    <location>
        <begin position="310"/>
        <end position="329"/>
    </location>
</feature>
<feature type="transmembrane region" description="Helical" evidence="7">
    <location>
        <begin position="109"/>
        <end position="128"/>
    </location>
</feature>
<reference evidence="9" key="2">
    <citation type="journal article" date="2023" name="IMA Fungus">
        <title>Comparative genomic study of the Penicillium genus elucidates a diverse pangenome and 15 lateral gene transfer events.</title>
        <authorList>
            <person name="Petersen C."/>
            <person name="Sorensen T."/>
            <person name="Nielsen M.R."/>
            <person name="Sondergaard T.E."/>
            <person name="Sorensen J.L."/>
            <person name="Fitzpatrick D.A."/>
            <person name="Frisvad J.C."/>
            <person name="Nielsen K.L."/>
        </authorList>
    </citation>
    <scope>NUCLEOTIDE SEQUENCE</scope>
    <source>
        <strain evidence="9">IBT 35673</strain>
    </source>
</reference>
<organism evidence="9 10">
    <name type="scientific">Penicillium brevicompactum</name>
    <dbReference type="NCBI Taxonomy" id="5074"/>
    <lineage>
        <taxon>Eukaryota</taxon>
        <taxon>Fungi</taxon>
        <taxon>Dikarya</taxon>
        <taxon>Ascomycota</taxon>
        <taxon>Pezizomycotina</taxon>
        <taxon>Eurotiomycetes</taxon>
        <taxon>Eurotiomycetidae</taxon>
        <taxon>Eurotiales</taxon>
        <taxon>Aspergillaceae</taxon>
        <taxon>Penicillium</taxon>
    </lineage>
</organism>
<feature type="transmembrane region" description="Helical" evidence="7">
    <location>
        <begin position="377"/>
        <end position="398"/>
    </location>
</feature>
<accession>A0A9W9QCP1</accession>
<evidence type="ECO:0000256" key="4">
    <source>
        <dbReference type="ARBA" id="ARBA00022989"/>
    </source>
</evidence>
<dbReference type="SUPFAM" id="SSF103473">
    <property type="entry name" value="MFS general substrate transporter"/>
    <property type="match status" value="1"/>
</dbReference>
<keyword evidence="3 7" id="KW-0812">Transmembrane</keyword>
<feature type="transmembrane region" description="Helical" evidence="7">
    <location>
        <begin position="405"/>
        <end position="423"/>
    </location>
</feature>
<dbReference type="PANTHER" id="PTHR23502:SF68">
    <property type="entry name" value="MULTIDRUG TRANSPORTER, PUTATIVE (AFU_ORTHOLOGUE AFUA_3G01120)-RELATED"/>
    <property type="match status" value="1"/>
</dbReference>
<name>A0A9W9QCP1_PENBR</name>
<keyword evidence="5 7" id="KW-0472">Membrane</keyword>
<comment type="subcellular location">
    <subcellularLocation>
        <location evidence="1">Membrane</location>
        <topology evidence="1">Multi-pass membrane protein</topology>
    </subcellularLocation>
</comment>
<dbReference type="CDD" id="cd17323">
    <property type="entry name" value="MFS_Tpo1_MDR_like"/>
    <property type="match status" value="1"/>
</dbReference>
<evidence type="ECO:0000256" key="7">
    <source>
        <dbReference type="SAM" id="Phobius"/>
    </source>
</evidence>
<dbReference type="Proteomes" id="UP001147695">
    <property type="component" value="Unassembled WGS sequence"/>
</dbReference>
<feature type="region of interest" description="Disordered" evidence="6">
    <location>
        <begin position="1"/>
        <end position="24"/>
    </location>
</feature>
<gene>
    <name evidence="9" type="ORF">N7452_009152</name>
</gene>
<evidence type="ECO:0000259" key="8">
    <source>
        <dbReference type="PROSITE" id="PS50850"/>
    </source>
</evidence>
<reference evidence="9" key="1">
    <citation type="submission" date="2022-12" db="EMBL/GenBank/DDBJ databases">
        <authorList>
            <person name="Petersen C."/>
        </authorList>
    </citation>
    <scope>NUCLEOTIDE SEQUENCE</scope>
    <source>
        <strain evidence="9">IBT 35673</strain>
    </source>
</reference>
<evidence type="ECO:0000256" key="3">
    <source>
        <dbReference type="ARBA" id="ARBA00022692"/>
    </source>
</evidence>
<dbReference type="InterPro" id="IPR011701">
    <property type="entry name" value="MFS"/>
</dbReference>
<dbReference type="GO" id="GO:0022857">
    <property type="term" value="F:transmembrane transporter activity"/>
    <property type="evidence" value="ECO:0007669"/>
    <property type="project" value="InterPro"/>
</dbReference>
<evidence type="ECO:0000256" key="2">
    <source>
        <dbReference type="ARBA" id="ARBA00008335"/>
    </source>
</evidence>
<dbReference type="PROSITE" id="PS50850">
    <property type="entry name" value="MFS"/>
    <property type="match status" value="1"/>
</dbReference>
<evidence type="ECO:0000313" key="9">
    <source>
        <dbReference type="EMBL" id="KAJ5328762.1"/>
    </source>
</evidence>
<evidence type="ECO:0000256" key="5">
    <source>
        <dbReference type="ARBA" id="ARBA00023136"/>
    </source>
</evidence>
<evidence type="ECO:0000256" key="6">
    <source>
        <dbReference type="SAM" id="MobiDB-lite"/>
    </source>
</evidence>
<keyword evidence="4 7" id="KW-1133">Transmembrane helix</keyword>
<feature type="transmembrane region" description="Helical" evidence="7">
    <location>
        <begin position="350"/>
        <end position="371"/>
    </location>
</feature>
<feature type="domain" description="Major facilitator superfamily (MFS) profile" evidence="8">
    <location>
        <begin position="42"/>
        <end position="467"/>
    </location>
</feature>
<dbReference type="Gene3D" id="1.20.1250.20">
    <property type="entry name" value="MFS general substrate transporter like domains"/>
    <property type="match status" value="1"/>
</dbReference>
<proteinExistence type="inferred from homology"/>
<dbReference type="AlphaFoldDB" id="A0A9W9QCP1"/>
<comment type="similarity">
    <text evidence="2">Belongs to the major facilitator superfamily.</text>
</comment>
<dbReference type="PANTHER" id="PTHR23502">
    <property type="entry name" value="MAJOR FACILITATOR SUPERFAMILY"/>
    <property type="match status" value="1"/>
</dbReference>
<feature type="transmembrane region" description="Helical" evidence="7">
    <location>
        <begin position="77"/>
        <end position="97"/>
    </location>
</feature>